<dbReference type="InterPro" id="IPR039426">
    <property type="entry name" value="TonB-dep_rcpt-like"/>
</dbReference>
<evidence type="ECO:0000256" key="7">
    <source>
        <dbReference type="ARBA" id="ARBA00023136"/>
    </source>
</evidence>
<dbReference type="InterPro" id="IPR012910">
    <property type="entry name" value="Plug_dom"/>
</dbReference>
<dbReference type="STRING" id="393003.SAMN05660461_0013"/>
<dbReference type="AlphaFoldDB" id="A0A1T5N330"/>
<evidence type="ECO:0000256" key="11">
    <source>
        <dbReference type="RuleBase" id="RU003357"/>
    </source>
</evidence>
<evidence type="ECO:0000313" key="15">
    <source>
        <dbReference type="Proteomes" id="UP000190166"/>
    </source>
</evidence>
<dbReference type="Gene3D" id="2.60.40.1120">
    <property type="entry name" value="Carboxypeptidase-like, regulatory domain"/>
    <property type="match status" value="1"/>
</dbReference>
<evidence type="ECO:0000256" key="5">
    <source>
        <dbReference type="ARBA" id="ARBA00022729"/>
    </source>
</evidence>
<dbReference type="Pfam" id="PF00593">
    <property type="entry name" value="TonB_dep_Rec_b-barrel"/>
    <property type="match status" value="1"/>
</dbReference>
<reference evidence="14 15" key="1">
    <citation type="submission" date="2017-02" db="EMBL/GenBank/DDBJ databases">
        <authorList>
            <person name="Peterson S.W."/>
        </authorList>
    </citation>
    <scope>NUCLEOTIDE SEQUENCE [LARGE SCALE GENOMIC DNA]</scope>
    <source>
        <strain evidence="14 15">DSM 18108</strain>
    </source>
</reference>
<sequence>MLLMIYGMFTRYSPFLLFFFLLCFFNETAGQQFTVSGFIKDSTNGESLPGATVQVLHSTNGVHTNNYGFYSITLPAGNYILLYSFLGYESKAVALTLDGNTTQHLQLYPRSYQAKEVVVTDKRKDANVKSTDMGKAELTAVQIKKLPALMGEVDVLKALQLMPGVQAAGEGNAGFYVRGGGADQNLILLDEAPVYNTGHLFGFFSVFNADAIRSTTLIKGGMPANYGGRLSSVADIAMKEGNNKNFQGEGGIGLISSRLSFQGPLKKDKASFIVSGRRTYIDLVTKPFINNTSYKGSGYYFYDLNVKMNYAISDKDRIYLSGYLGKDVFSFNNQDRSFDVKIPWGNTTATLRWNHVFSQKLFANTSLIYNDYKFQFSALQNNFDIRLSSGISDMNLKTDFDYYAHVKHHIRFGGNYIYHTFTPSTISGEQDSTRFSPENVFKKYAHEVALYLMDDWEISPRLQLNVGVRYSGFMQIGPYTRYTRDAAGNKTDSIVYRRWQPISRHGGFEPRVLLRWSWNEESSVKASATRNYQFIHLVSNAGTTLPTDVWVPSTYVVQPQISWQYSAGYFRNFNNNMYEASAEVYYKSLQNQIEYREGYTPSLNDPELDFVFGKGEAYGMELFVNKKKGRFTGWLGYTLAWTWRQFPALNDGNRYPAKYDRRHDLSLVGTYDLSKRWTVSAVFIYGSGNTTTLPEKFYFIEGTLVQGYGSINSYRLDAYHRLDLSAIYTPVSKRPNKRVKGSWTFSVYNVYSRKNPYFIYFDQEGSAIDGTLKVSAKQVSLFPVLPSVTYNFKF</sequence>
<feature type="domain" description="TonB-dependent receptor plug" evidence="13">
    <location>
        <begin position="151"/>
        <end position="229"/>
    </location>
</feature>
<evidence type="ECO:0000256" key="4">
    <source>
        <dbReference type="ARBA" id="ARBA00022692"/>
    </source>
</evidence>
<name>A0A1T5N330_9BACT</name>
<evidence type="ECO:0000256" key="9">
    <source>
        <dbReference type="ARBA" id="ARBA00023237"/>
    </source>
</evidence>
<dbReference type="SUPFAM" id="SSF56935">
    <property type="entry name" value="Porins"/>
    <property type="match status" value="1"/>
</dbReference>
<dbReference type="GO" id="GO:0015344">
    <property type="term" value="F:siderophore uptake transmembrane transporter activity"/>
    <property type="evidence" value="ECO:0007669"/>
    <property type="project" value="TreeGrafter"/>
</dbReference>
<dbReference type="InterPro" id="IPR037066">
    <property type="entry name" value="Plug_dom_sf"/>
</dbReference>
<dbReference type="Proteomes" id="UP000190166">
    <property type="component" value="Unassembled WGS sequence"/>
</dbReference>
<proteinExistence type="inferred from homology"/>
<protein>
    <submittedName>
        <fullName evidence="14">TonB-dependent Receptor Plug Domain</fullName>
    </submittedName>
</protein>
<keyword evidence="7 10" id="KW-0472">Membrane</keyword>
<dbReference type="Pfam" id="PF13715">
    <property type="entry name" value="CarbopepD_reg_2"/>
    <property type="match status" value="1"/>
</dbReference>
<dbReference type="PANTHER" id="PTHR30069:SF29">
    <property type="entry name" value="HEMOGLOBIN AND HEMOGLOBIN-HAPTOGLOBIN-BINDING PROTEIN 1-RELATED"/>
    <property type="match status" value="1"/>
</dbReference>
<keyword evidence="9 10" id="KW-0998">Cell outer membrane</keyword>
<organism evidence="14 15">
    <name type="scientific">Chitinophaga ginsengisegetis</name>
    <dbReference type="NCBI Taxonomy" id="393003"/>
    <lineage>
        <taxon>Bacteria</taxon>
        <taxon>Pseudomonadati</taxon>
        <taxon>Bacteroidota</taxon>
        <taxon>Chitinophagia</taxon>
        <taxon>Chitinophagales</taxon>
        <taxon>Chitinophagaceae</taxon>
        <taxon>Chitinophaga</taxon>
    </lineage>
</organism>
<feature type="domain" description="TonB-dependent receptor-like beta-barrel" evidence="12">
    <location>
        <begin position="289"/>
        <end position="750"/>
    </location>
</feature>
<dbReference type="Pfam" id="PF07715">
    <property type="entry name" value="Plug"/>
    <property type="match status" value="1"/>
</dbReference>
<comment type="similarity">
    <text evidence="10 11">Belongs to the TonB-dependent receptor family.</text>
</comment>
<evidence type="ECO:0000313" key="14">
    <source>
        <dbReference type="EMBL" id="SKC94579.1"/>
    </source>
</evidence>
<evidence type="ECO:0000256" key="6">
    <source>
        <dbReference type="ARBA" id="ARBA00023077"/>
    </source>
</evidence>
<dbReference type="GO" id="GO:0044718">
    <property type="term" value="P:siderophore transmembrane transport"/>
    <property type="evidence" value="ECO:0007669"/>
    <property type="project" value="TreeGrafter"/>
</dbReference>
<dbReference type="GO" id="GO:0009279">
    <property type="term" value="C:cell outer membrane"/>
    <property type="evidence" value="ECO:0007669"/>
    <property type="project" value="UniProtKB-SubCell"/>
</dbReference>
<keyword evidence="15" id="KW-1185">Reference proteome</keyword>
<keyword evidence="8 14" id="KW-0675">Receptor</keyword>
<comment type="subcellular location">
    <subcellularLocation>
        <location evidence="1 10">Cell outer membrane</location>
        <topology evidence="1 10">Multi-pass membrane protein</topology>
    </subcellularLocation>
</comment>
<dbReference type="InterPro" id="IPR000531">
    <property type="entry name" value="Beta-barrel_TonB"/>
</dbReference>
<keyword evidence="5" id="KW-0732">Signal</keyword>
<keyword evidence="2 10" id="KW-0813">Transport</keyword>
<gene>
    <name evidence="14" type="ORF">SAMN05660461_0013</name>
</gene>
<evidence type="ECO:0000256" key="10">
    <source>
        <dbReference type="PROSITE-ProRule" id="PRU01360"/>
    </source>
</evidence>
<dbReference type="EMBL" id="FUZZ01000001">
    <property type="protein sequence ID" value="SKC94579.1"/>
    <property type="molecule type" value="Genomic_DNA"/>
</dbReference>
<evidence type="ECO:0000256" key="1">
    <source>
        <dbReference type="ARBA" id="ARBA00004571"/>
    </source>
</evidence>
<dbReference type="InterPro" id="IPR036942">
    <property type="entry name" value="Beta-barrel_TonB_sf"/>
</dbReference>
<keyword evidence="6 11" id="KW-0798">TonB box</keyword>
<accession>A0A1T5N330</accession>
<dbReference type="SUPFAM" id="SSF49464">
    <property type="entry name" value="Carboxypeptidase regulatory domain-like"/>
    <property type="match status" value="1"/>
</dbReference>
<dbReference type="PANTHER" id="PTHR30069">
    <property type="entry name" value="TONB-DEPENDENT OUTER MEMBRANE RECEPTOR"/>
    <property type="match status" value="1"/>
</dbReference>
<dbReference type="InterPro" id="IPR008969">
    <property type="entry name" value="CarboxyPept-like_regulatory"/>
</dbReference>
<dbReference type="Gene3D" id="2.40.170.20">
    <property type="entry name" value="TonB-dependent receptor, beta-barrel domain"/>
    <property type="match status" value="1"/>
</dbReference>
<evidence type="ECO:0000256" key="8">
    <source>
        <dbReference type="ARBA" id="ARBA00023170"/>
    </source>
</evidence>
<evidence type="ECO:0000259" key="12">
    <source>
        <dbReference type="Pfam" id="PF00593"/>
    </source>
</evidence>
<dbReference type="PROSITE" id="PS52016">
    <property type="entry name" value="TONB_DEPENDENT_REC_3"/>
    <property type="match status" value="1"/>
</dbReference>
<keyword evidence="3 10" id="KW-1134">Transmembrane beta strand</keyword>
<dbReference type="Gene3D" id="2.170.130.10">
    <property type="entry name" value="TonB-dependent receptor, plug domain"/>
    <property type="match status" value="1"/>
</dbReference>
<evidence type="ECO:0000256" key="3">
    <source>
        <dbReference type="ARBA" id="ARBA00022452"/>
    </source>
</evidence>
<keyword evidence="4 10" id="KW-0812">Transmembrane</keyword>
<evidence type="ECO:0000259" key="13">
    <source>
        <dbReference type="Pfam" id="PF07715"/>
    </source>
</evidence>
<evidence type="ECO:0000256" key="2">
    <source>
        <dbReference type="ARBA" id="ARBA00022448"/>
    </source>
</evidence>